<keyword evidence="4" id="KW-1185">Reference proteome</keyword>
<dbReference type="PROSITE" id="PS50053">
    <property type="entry name" value="UBIQUITIN_2"/>
    <property type="match status" value="1"/>
</dbReference>
<gene>
    <name evidence="3" type="ORF">R3I93_001095</name>
</gene>
<name>A0AAN9DMR2_9TELE</name>
<dbReference type="AlphaFoldDB" id="A0AAN9DMR2"/>
<feature type="domain" description="Ubiquitin-like" evidence="2">
    <location>
        <begin position="91"/>
        <end position="159"/>
    </location>
</feature>
<dbReference type="Pfam" id="PF00240">
    <property type="entry name" value="ubiquitin"/>
    <property type="match status" value="1"/>
</dbReference>
<dbReference type="Proteomes" id="UP001364617">
    <property type="component" value="Unassembled WGS sequence"/>
</dbReference>
<accession>A0AAN9DMR2</accession>
<evidence type="ECO:0000313" key="3">
    <source>
        <dbReference type="EMBL" id="KAK7177039.1"/>
    </source>
</evidence>
<dbReference type="EMBL" id="JAYKXH010000001">
    <property type="protein sequence ID" value="KAK7177039.1"/>
    <property type="molecule type" value="Genomic_DNA"/>
</dbReference>
<reference evidence="3 4" key="1">
    <citation type="submission" date="2024-02" db="EMBL/GenBank/DDBJ databases">
        <title>Chromosome-level genome assembly of the Eurasian Minnow (Phoxinus phoxinus).</title>
        <authorList>
            <person name="Oriowo T.O."/>
            <person name="Martin S."/>
            <person name="Stange M."/>
            <person name="Chrysostomakis Y."/>
            <person name="Brown T."/>
            <person name="Winkler S."/>
            <person name="Kukowka S."/>
            <person name="Myers E.W."/>
            <person name="Bohne A."/>
        </authorList>
    </citation>
    <scope>NUCLEOTIDE SEQUENCE [LARGE SCALE GENOMIC DNA]</scope>
    <source>
        <strain evidence="3">ZFMK-TIS-60720</strain>
        <tissue evidence="3">Whole Organism</tissue>
    </source>
</reference>
<dbReference type="InterPro" id="IPR029071">
    <property type="entry name" value="Ubiquitin-like_domsf"/>
</dbReference>
<sequence length="161" mass="18129">MDGIYCYFTILWENFSPVSWWGSSSSTPDQTEPSESSHKHDIPVTKPAQALVSEEGNRPAQSTVNSHSVPQIPYYPISLTDPNEIAKVEKIYINVRCAGKITEVDVFPLEKISVLLKEACDRAEKKPERMTLVYEGKHLDVNKTVRHYGLRGGITVNMIHV</sequence>
<evidence type="ECO:0000259" key="2">
    <source>
        <dbReference type="PROSITE" id="PS50053"/>
    </source>
</evidence>
<feature type="region of interest" description="Disordered" evidence="1">
    <location>
        <begin position="23"/>
        <end position="47"/>
    </location>
</feature>
<dbReference type="Gene3D" id="3.10.20.90">
    <property type="entry name" value="Phosphatidylinositol 3-kinase Catalytic Subunit, Chain A, domain 1"/>
    <property type="match status" value="1"/>
</dbReference>
<dbReference type="SUPFAM" id="SSF54236">
    <property type="entry name" value="Ubiquitin-like"/>
    <property type="match status" value="1"/>
</dbReference>
<comment type="caution">
    <text evidence="3">The sequence shown here is derived from an EMBL/GenBank/DDBJ whole genome shotgun (WGS) entry which is preliminary data.</text>
</comment>
<proteinExistence type="predicted"/>
<dbReference type="InterPro" id="IPR000626">
    <property type="entry name" value="Ubiquitin-like_dom"/>
</dbReference>
<organism evidence="3 4">
    <name type="scientific">Phoxinus phoxinus</name>
    <name type="common">Eurasian minnow</name>
    <dbReference type="NCBI Taxonomy" id="58324"/>
    <lineage>
        <taxon>Eukaryota</taxon>
        <taxon>Metazoa</taxon>
        <taxon>Chordata</taxon>
        <taxon>Craniata</taxon>
        <taxon>Vertebrata</taxon>
        <taxon>Euteleostomi</taxon>
        <taxon>Actinopterygii</taxon>
        <taxon>Neopterygii</taxon>
        <taxon>Teleostei</taxon>
        <taxon>Ostariophysi</taxon>
        <taxon>Cypriniformes</taxon>
        <taxon>Leuciscidae</taxon>
        <taxon>Phoxininae</taxon>
        <taxon>Phoxinus</taxon>
    </lineage>
</organism>
<evidence type="ECO:0000313" key="4">
    <source>
        <dbReference type="Proteomes" id="UP001364617"/>
    </source>
</evidence>
<protein>
    <recommendedName>
        <fullName evidence="2">Ubiquitin-like domain-containing protein</fullName>
    </recommendedName>
</protein>
<dbReference type="CDD" id="cd17039">
    <property type="entry name" value="Ubl_ubiquitin_like"/>
    <property type="match status" value="1"/>
</dbReference>
<evidence type="ECO:0000256" key="1">
    <source>
        <dbReference type="SAM" id="MobiDB-lite"/>
    </source>
</evidence>